<keyword evidence="3" id="KW-1185">Reference proteome</keyword>
<evidence type="ECO:0000313" key="2">
    <source>
        <dbReference type="EMBL" id="MDO5970313.1"/>
    </source>
</evidence>
<dbReference type="Proteomes" id="UP001176883">
    <property type="component" value="Unassembled WGS sequence"/>
</dbReference>
<name>A0ABT8WB80_9FLAO</name>
<dbReference type="RefSeq" id="WP_303278005.1">
    <property type="nucleotide sequence ID" value="NZ_JAUOEK010000119.1"/>
</dbReference>
<accession>A0ABT8WB80</accession>
<organism evidence="2 3">
    <name type="scientific">Flavivirga aquimarina</name>
    <dbReference type="NCBI Taxonomy" id="2027862"/>
    <lineage>
        <taxon>Bacteria</taxon>
        <taxon>Pseudomonadati</taxon>
        <taxon>Bacteroidota</taxon>
        <taxon>Flavobacteriia</taxon>
        <taxon>Flavobacteriales</taxon>
        <taxon>Flavobacteriaceae</taxon>
        <taxon>Flavivirga</taxon>
    </lineage>
</organism>
<sequence>MNQKWDAERVLEKWVERNSYSPLKNTLSTNLAPIYYYKETEDIPIFELESAVIKAAKIVNQLGSDYLDIFRRAEKELENARQNMSDLERVKQLALSDIQSHLYLKSDLVHPKSFLLKAWAIAVSRQDILMPH</sequence>
<dbReference type="EMBL" id="JAUOEK010000119">
    <property type="protein sequence ID" value="MDO5970313.1"/>
    <property type="molecule type" value="Genomic_DNA"/>
</dbReference>
<evidence type="ECO:0000256" key="1">
    <source>
        <dbReference type="SAM" id="Coils"/>
    </source>
</evidence>
<comment type="caution">
    <text evidence="2">The sequence shown here is derived from an EMBL/GenBank/DDBJ whole genome shotgun (WGS) entry which is preliminary data.</text>
</comment>
<feature type="coiled-coil region" evidence="1">
    <location>
        <begin position="70"/>
        <end position="97"/>
    </location>
</feature>
<protein>
    <recommendedName>
        <fullName evidence="4">DUF3322 domain-containing protein</fullName>
    </recommendedName>
</protein>
<evidence type="ECO:0008006" key="4">
    <source>
        <dbReference type="Google" id="ProtNLM"/>
    </source>
</evidence>
<proteinExistence type="predicted"/>
<gene>
    <name evidence="2" type="ORF">Q4Q35_10895</name>
</gene>
<reference evidence="2" key="1">
    <citation type="submission" date="2023-07" db="EMBL/GenBank/DDBJ databases">
        <title>Two novel species in the genus Flavivirga.</title>
        <authorList>
            <person name="Kwon K."/>
        </authorList>
    </citation>
    <scope>NUCLEOTIDE SEQUENCE</scope>
    <source>
        <strain evidence="2">KCTC 52353</strain>
    </source>
</reference>
<keyword evidence="1" id="KW-0175">Coiled coil</keyword>
<evidence type="ECO:0000313" key="3">
    <source>
        <dbReference type="Proteomes" id="UP001176883"/>
    </source>
</evidence>